<feature type="binding site" evidence="6">
    <location>
        <position position="152"/>
    </location>
    <ligand>
        <name>[4Fe-4S] cluster</name>
        <dbReference type="ChEBI" id="CHEBI:49883"/>
        <label>3</label>
    </ligand>
</feature>
<protein>
    <recommendedName>
        <fullName evidence="6">Ferredoxin-type protein NapF</fullName>
    </recommendedName>
</protein>
<feature type="binding site" evidence="6">
    <location>
        <position position="159"/>
    </location>
    <ligand>
        <name>[4Fe-4S] cluster</name>
        <dbReference type="ChEBI" id="CHEBI:49883"/>
        <label>3</label>
    </ligand>
</feature>
<feature type="domain" description="4Fe-4S ferredoxin-type" evidence="7">
    <location>
        <begin position="35"/>
        <end position="65"/>
    </location>
</feature>
<dbReference type="InterPro" id="IPR004496">
    <property type="entry name" value="NapF"/>
</dbReference>
<dbReference type="Proteomes" id="UP000293465">
    <property type="component" value="Unassembled WGS sequence"/>
</dbReference>
<evidence type="ECO:0000256" key="5">
    <source>
        <dbReference type="ARBA" id="ARBA00023014"/>
    </source>
</evidence>
<comment type="subunit">
    <text evidence="6">Interacts with the cytoplasmic NapA precursor.</text>
</comment>
<dbReference type="NCBIfam" id="TIGR00402">
    <property type="entry name" value="napF"/>
    <property type="match status" value="1"/>
</dbReference>
<dbReference type="PANTHER" id="PTHR43724:SF1">
    <property type="entry name" value="PYRUVATE SYNTHASE SUBUNIT PORD"/>
    <property type="match status" value="1"/>
</dbReference>
<evidence type="ECO:0000259" key="7">
    <source>
        <dbReference type="PROSITE" id="PS51379"/>
    </source>
</evidence>
<organism evidence="8 9">
    <name type="scientific">Aliivibrio finisterrensis</name>
    <dbReference type="NCBI Taxonomy" id="511998"/>
    <lineage>
        <taxon>Bacteria</taxon>
        <taxon>Pseudomonadati</taxon>
        <taxon>Pseudomonadota</taxon>
        <taxon>Gammaproteobacteria</taxon>
        <taxon>Vibrionales</taxon>
        <taxon>Vibrionaceae</taxon>
        <taxon>Aliivibrio</taxon>
    </lineage>
</organism>
<dbReference type="InterPro" id="IPR017896">
    <property type="entry name" value="4Fe4S_Fe-S-bd"/>
</dbReference>
<dbReference type="SUPFAM" id="SSF54862">
    <property type="entry name" value="4Fe-4S ferredoxins"/>
    <property type="match status" value="1"/>
</dbReference>
<keyword evidence="5 6" id="KW-0411">Iron-sulfur</keyword>
<keyword evidence="1 6" id="KW-0004">4Fe-4S</keyword>
<dbReference type="GO" id="GO:0051539">
    <property type="term" value="F:4 iron, 4 sulfur cluster binding"/>
    <property type="evidence" value="ECO:0007669"/>
    <property type="project" value="UniProtKB-UniRule"/>
</dbReference>
<feature type="binding site" evidence="6">
    <location>
        <position position="45"/>
    </location>
    <ligand>
        <name>[4Fe-4S] cluster</name>
        <dbReference type="ChEBI" id="CHEBI:49883"/>
        <label>1</label>
    </ligand>
</feature>
<feature type="binding site" evidence="6">
    <location>
        <position position="80"/>
    </location>
    <ligand>
        <name>[4Fe-4S] cluster</name>
        <dbReference type="ChEBI" id="CHEBI:49883"/>
        <label>2</label>
    </ligand>
</feature>
<dbReference type="GeneID" id="56273479"/>
<accession>A0A4V1Z8B7</accession>
<gene>
    <name evidence="6 8" type="primary">napF</name>
    <name evidence="8" type="ORF">ERW49_00445</name>
</gene>
<dbReference type="PROSITE" id="PS51379">
    <property type="entry name" value="4FE4S_FER_2"/>
    <property type="match status" value="3"/>
</dbReference>
<dbReference type="PANTHER" id="PTHR43724">
    <property type="entry name" value="PYRUVATE SYNTHASE SUBUNIT PORD"/>
    <property type="match status" value="1"/>
</dbReference>
<evidence type="ECO:0000256" key="1">
    <source>
        <dbReference type="ARBA" id="ARBA00022485"/>
    </source>
</evidence>
<dbReference type="InterPro" id="IPR017900">
    <property type="entry name" value="4Fe4S_Fe_S_CS"/>
</dbReference>
<evidence type="ECO:0000313" key="8">
    <source>
        <dbReference type="EMBL" id="RYU48467.1"/>
    </source>
</evidence>
<dbReference type="RefSeq" id="WP_130086004.1">
    <property type="nucleotide sequence ID" value="NZ_SEZJ01000001.1"/>
</dbReference>
<evidence type="ECO:0000256" key="4">
    <source>
        <dbReference type="ARBA" id="ARBA00023004"/>
    </source>
</evidence>
<dbReference type="PROSITE" id="PS00198">
    <property type="entry name" value="4FE4S_FER_1"/>
    <property type="match status" value="1"/>
</dbReference>
<evidence type="ECO:0000256" key="6">
    <source>
        <dbReference type="HAMAP-Rule" id="MF_02201"/>
    </source>
</evidence>
<keyword evidence="4 6" id="KW-0408">Iron</keyword>
<feature type="binding site" evidence="6">
    <location>
        <position position="149"/>
    </location>
    <ligand>
        <name>[4Fe-4S] cluster</name>
        <dbReference type="ChEBI" id="CHEBI:49883"/>
        <label>3</label>
    </ligand>
</feature>
<dbReference type="OrthoDB" id="9808559at2"/>
<feature type="binding site" evidence="6">
    <location>
        <position position="48"/>
    </location>
    <ligand>
        <name>[4Fe-4S] cluster</name>
        <dbReference type="ChEBI" id="CHEBI:49883"/>
        <label>1</label>
    </ligand>
</feature>
<feature type="binding site" evidence="6">
    <location>
        <position position="87"/>
    </location>
    <ligand>
        <name>[4Fe-4S] cluster</name>
        <dbReference type="ChEBI" id="CHEBI:49883"/>
        <label>2</label>
    </ligand>
</feature>
<dbReference type="GO" id="GO:0005737">
    <property type="term" value="C:cytoplasm"/>
    <property type="evidence" value="ECO:0007669"/>
    <property type="project" value="UniProtKB-SubCell"/>
</dbReference>
<dbReference type="EMBL" id="SEZJ01000001">
    <property type="protein sequence ID" value="RYU48467.1"/>
    <property type="molecule type" value="Genomic_DNA"/>
</dbReference>
<name>A0A4V1Z8B7_9GAMM</name>
<comment type="similarity">
    <text evidence="6">Belongs to the NapF family.</text>
</comment>
<dbReference type="Pfam" id="PF13187">
    <property type="entry name" value="Fer4_9"/>
    <property type="match status" value="1"/>
</dbReference>
<proteinExistence type="inferred from homology"/>
<comment type="cofactor">
    <cofactor evidence="6">
        <name>[4Fe-4S] cluster</name>
        <dbReference type="ChEBI" id="CHEBI:49883"/>
    </cofactor>
</comment>
<keyword evidence="2 6" id="KW-0479">Metal-binding</keyword>
<dbReference type="Gene3D" id="3.30.70.20">
    <property type="match status" value="2"/>
</dbReference>
<keyword evidence="6" id="KW-0963">Cytoplasm</keyword>
<feature type="binding site" evidence="6">
    <location>
        <position position="51"/>
    </location>
    <ligand>
        <name>[4Fe-4S] cluster</name>
        <dbReference type="ChEBI" id="CHEBI:49883"/>
        <label>1</label>
    </ligand>
</feature>
<evidence type="ECO:0000256" key="3">
    <source>
        <dbReference type="ARBA" id="ARBA00022737"/>
    </source>
</evidence>
<dbReference type="AlphaFoldDB" id="A0A4V1Z8B7"/>
<keyword evidence="3 6" id="KW-0677">Repeat</keyword>
<dbReference type="HAMAP" id="MF_02201">
    <property type="entry name" value="NapF"/>
    <property type="match status" value="1"/>
</dbReference>
<feature type="binding site" evidence="6">
    <location>
        <position position="55"/>
    </location>
    <ligand>
        <name>[4Fe-4S] cluster</name>
        <dbReference type="ChEBI" id="CHEBI:49883"/>
        <label>1</label>
    </ligand>
</feature>
<evidence type="ECO:0000313" key="9">
    <source>
        <dbReference type="Proteomes" id="UP000293465"/>
    </source>
</evidence>
<dbReference type="GO" id="GO:0046872">
    <property type="term" value="F:metal ion binding"/>
    <property type="evidence" value="ECO:0007669"/>
    <property type="project" value="UniProtKB-KW"/>
</dbReference>
<feature type="binding site" evidence="6">
    <location>
        <position position="155"/>
    </location>
    <ligand>
        <name>[4Fe-4S] cluster</name>
        <dbReference type="ChEBI" id="CHEBI:49883"/>
        <label>3</label>
    </ligand>
</feature>
<comment type="function">
    <text evidence="6">Could be involved in the maturation of NapA, the catalytic subunit of the periplasmic nitrate reductase, before its export into the periplasm.</text>
</comment>
<sequence>MSQNNMIDHSKRGIFRRFSTKKTESPLTQQRLPWVKNEVDFVSQCTRCEKCITACEEQIIVKGDGGFPIVDFTKGECTFCEACATQCPEHLFDLHITPAFTHQISINKECLAKQSVECRSCSDMCEIQAIRFQLVLGSVAQPQINFDACNGCGGCVAVCPTSAISMTLENKTIC</sequence>
<comment type="caution">
    <text evidence="8">The sequence shown here is derived from an EMBL/GenBank/DDBJ whole genome shotgun (WGS) entry which is preliminary data.</text>
</comment>
<evidence type="ECO:0000256" key="2">
    <source>
        <dbReference type="ARBA" id="ARBA00022723"/>
    </source>
</evidence>
<reference evidence="8 9" key="1">
    <citation type="submission" date="2019-02" db="EMBL/GenBank/DDBJ databases">
        <title>Genome sequences of Aliivibrio finisterrensis strains from farmed Atlantic salmon.</title>
        <authorList>
            <person name="Bowman J.P."/>
        </authorList>
    </citation>
    <scope>NUCLEOTIDE SEQUENCE [LARGE SCALE GENOMIC DNA]</scope>
    <source>
        <strain evidence="8 9">A32</strain>
    </source>
</reference>
<comment type="subcellular location">
    <subcellularLocation>
        <location evidence="6">Cytoplasm</location>
    </subcellularLocation>
</comment>
<dbReference type="Pfam" id="PF12838">
    <property type="entry name" value="Fer4_7"/>
    <property type="match status" value="1"/>
</dbReference>
<dbReference type="CDD" id="cd10564">
    <property type="entry name" value="NapF_like"/>
    <property type="match status" value="1"/>
</dbReference>
<feature type="binding site" evidence="6">
    <location>
        <position position="83"/>
    </location>
    <ligand>
        <name>[4Fe-4S] cluster</name>
        <dbReference type="ChEBI" id="CHEBI:49883"/>
        <label>2</label>
    </ligand>
</feature>
<feature type="binding site" evidence="6">
    <location>
        <position position="77"/>
    </location>
    <ligand>
        <name>[4Fe-4S] cluster</name>
        <dbReference type="ChEBI" id="CHEBI:49883"/>
        <label>2</label>
    </ligand>
</feature>
<feature type="domain" description="4Fe-4S ferredoxin-type" evidence="7">
    <location>
        <begin position="66"/>
        <end position="97"/>
    </location>
</feature>
<feature type="domain" description="4Fe-4S ferredoxin-type" evidence="7">
    <location>
        <begin position="140"/>
        <end position="169"/>
    </location>
</feature>